<dbReference type="InterPro" id="IPR001041">
    <property type="entry name" value="2Fe-2S_ferredoxin-type"/>
</dbReference>
<dbReference type="SUPFAM" id="SSF47741">
    <property type="entry name" value="CO dehydrogenase ISP C-domain like"/>
    <property type="match status" value="1"/>
</dbReference>
<keyword evidence="2" id="KW-0479">Metal-binding</keyword>
<sequence length="197" mass="20348">MTSVSVKVDGVRYSDDVEPRMLLVQYLREKLGKVGTVVGCDTSNCGACTVHLDGTSVKSCAVLAVQADGAEVTTIEGLSPLGGPLHPVQKAFHEHHGLQCGFCTPGMIMQATCLLAENPDPDEQEVREGLEGNMCRCTGYQNIVAAVRAAGQEMRGATAGTAAVAPPTGAGRAPDRVPATAGAAPSDSSETLEGQRP</sequence>
<proteinExistence type="predicted"/>
<keyword evidence="1" id="KW-0001">2Fe-2S</keyword>
<name>A0A939BZD0_9ACTN</name>
<dbReference type="AlphaFoldDB" id="A0A939BZD0"/>
<comment type="pathway">
    <text evidence="6">Alkaloid degradation; nicotine degradation.</text>
</comment>
<dbReference type="InterPro" id="IPR012675">
    <property type="entry name" value="Beta-grasp_dom_sf"/>
</dbReference>
<keyword evidence="10" id="KW-1185">Reference proteome</keyword>
<dbReference type="CDD" id="cd00207">
    <property type="entry name" value="fer2"/>
    <property type="match status" value="1"/>
</dbReference>
<evidence type="ECO:0000256" key="1">
    <source>
        <dbReference type="ARBA" id="ARBA00022714"/>
    </source>
</evidence>
<keyword evidence="3" id="KW-0560">Oxidoreductase</keyword>
<dbReference type="GO" id="GO:0046872">
    <property type="term" value="F:metal ion binding"/>
    <property type="evidence" value="ECO:0007669"/>
    <property type="project" value="UniProtKB-KW"/>
</dbReference>
<dbReference type="Gene3D" id="1.10.150.120">
    <property type="entry name" value="[2Fe-2S]-binding domain"/>
    <property type="match status" value="1"/>
</dbReference>
<feature type="region of interest" description="Disordered" evidence="7">
    <location>
        <begin position="156"/>
        <end position="197"/>
    </location>
</feature>
<dbReference type="Pfam" id="PF01799">
    <property type="entry name" value="Fer2_2"/>
    <property type="match status" value="1"/>
</dbReference>
<reference evidence="9" key="1">
    <citation type="submission" date="2021-01" db="EMBL/GenBank/DDBJ databases">
        <title>KCTC 19127 draft genome.</title>
        <authorList>
            <person name="An D."/>
        </authorList>
    </citation>
    <scope>NUCLEOTIDE SEQUENCE</scope>
    <source>
        <strain evidence="9">KCTC 19127</strain>
    </source>
</reference>
<gene>
    <name evidence="9" type="ORF">JL107_04000</name>
</gene>
<keyword evidence="4" id="KW-0408">Iron</keyword>
<dbReference type="RefSeq" id="WP_205255713.1">
    <property type="nucleotide sequence ID" value="NZ_BAAAPV010000002.1"/>
</dbReference>
<evidence type="ECO:0000256" key="7">
    <source>
        <dbReference type="SAM" id="MobiDB-lite"/>
    </source>
</evidence>
<dbReference type="InterPro" id="IPR002888">
    <property type="entry name" value="2Fe-2S-bd"/>
</dbReference>
<dbReference type="PANTHER" id="PTHR44379:SF5">
    <property type="entry name" value="OXIDOREDUCTASE WITH IRON-SULFUR SUBUNIT"/>
    <property type="match status" value="1"/>
</dbReference>
<dbReference type="PANTHER" id="PTHR44379">
    <property type="entry name" value="OXIDOREDUCTASE WITH IRON-SULFUR SUBUNIT"/>
    <property type="match status" value="1"/>
</dbReference>
<feature type="compositionally biased region" description="Polar residues" evidence="7">
    <location>
        <begin position="186"/>
        <end position="197"/>
    </location>
</feature>
<dbReference type="Pfam" id="PF00111">
    <property type="entry name" value="Fer2"/>
    <property type="match status" value="1"/>
</dbReference>
<dbReference type="InterPro" id="IPR036884">
    <property type="entry name" value="2Fe-2S-bd_dom_sf"/>
</dbReference>
<dbReference type="InterPro" id="IPR036010">
    <property type="entry name" value="2Fe-2S_ferredoxin-like_sf"/>
</dbReference>
<dbReference type="FunFam" id="1.10.150.120:FF:000003">
    <property type="entry name" value="Carbon monoxide dehydrogenase, small subunit"/>
    <property type="match status" value="1"/>
</dbReference>
<dbReference type="InterPro" id="IPR051452">
    <property type="entry name" value="Diverse_Oxidoreductases"/>
</dbReference>
<protein>
    <submittedName>
        <fullName evidence="9">(2Fe-2S)-binding protein</fullName>
    </submittedName>
</protein>
<feature type="compositionally biased region" description="Low complexity" evidence="7">
    <location>
        <begin position="156"/>
        <end position="172"/>
    </location>
</feature>
<evidence type="ECO:0000256" key="2">
    <source>
        <dbReference type="ARBA" id="ARBA00022723"/>
    </source>
</evidence>
<evidence type="ECO:0000313" key="10">
    <source>
        <dbReference type="Proteomes" id="UP000663801"/>
    </source>
</evidence>
<evidence type="ECO:0000259" key="8">
    <source>
        <dbReference type="PROSITE" id="PS51085"/>
    </source>
</evidence>
<accession>A0A939BZD0</accession>
<evidence type="ECO:0000256" key="5">
    <source>
        <dbReference type="ARBA" id="ARBA00023014"/>
    </source>
</evidence>
<dbReference type="Gene3D" id="3.10.20.30">
    <property type="match status" value="1"/>
</dbReference>
<organism evidence="9 10">
    <name type="scientific">Nakamurella flavida</name>
    <dbReference type="NCBI Taxonomy" id="363630"/>
    <lineage>
        <taxon>Bacteria</taxon>
        <taxon>Bacillati</taxon>
        <taxon>Actinomycetota</taxon>
        <taxon>Actinomycetes</taxon>
        <taxon>Nakamurellales</taxon>
        <taxon>Nakamurellaceae</taxon>
        <taxon>Nakamurella</taxon>
    </lineage>
</organism>
<feature type="domain" description="2Fe-2S ferredoxin-type" evidence="8">
    <location>
        <begin position="2"/>
        <end position="78"/>
    </location>
</feature>
<keyword evidence="5" id="KW-0411">Iron-sulfur</keyword>
<dbReference type="GO" id="GO:0051537">
    <property type="term" value="F:2 iron, 2 sulfur cluster binding"/>
    <property type="evidence" value="ECO:0007669"/>
    <property type="project" value="UniProtKB-KW"/>
</dbReference>
<comment type="caution">
    <text evidence="9">The sequence shown here is derived from an EMBL/GenBank/DDBJ whole genome shotgun (WGS) entry which is preliminary data.</text>
</comment>
<evidence type="ECO:0000256" key="3">
    <source>
        <dbReference type="ARBA" id="ARBA00023002"/>
    </source>
</evidence>
<evidence type="ECO:0000256" key="6">
    <source>
        <dbReference type="ARBA" id="ARBA00060707"/>
    </source>
</evidence>
<evidence type="ECO:0000313" key="9">
    <source>
        <dbReference type="EMBL" id="MBM9475603.1"/>
    </source>
</evidence>
<dbReference type="SUPFAM" id="SSF54292">
    <property type="entry name" value="2Fe-2S ferredoxin-like"/>
    <property type="match status" value="1"/>
</dbReference>
<dbReference type="FunFam" id="3.10.20.30:FF:000020">
    <property type="entry name" value="Xanthine dehydrogenase iron-sulfur subunit"/>
    <property type="match status" value="1"/>
</dbReference>
<dbReference type="Proteomes" id="UP000663801">
    <property type="component" value="Unassembled WGS sequence"/>
</dbReference>
<dbReference type="PROSITE" id="PS51085">
    <property type="entry name" value="2FE2S_FER_2"/>
    <property type="match status" value="1"/>
</dbReference>
<dbReference type="GO" id="GO:0016491">
    <property type="term" value="F:oxidoreductase activity"/>
    <property type="evidence" value="ECO:0007669"/>
    <property type="project" value="UniProtKB-KW"/>
</dbReference>
<evidence type="ECO:0000256" key="4">
    <source>
        <dbReference type="ARBA" id="ARBA00023004"/>
    </source>
</evidence>
<dbReference type="EMBL" id="JAERWL010000005">
    <property type="protein sequence ID" value="MBM9475603.1"/>
    <property type="molecule type" value="Genomic_DNA"/>
</dbReference>